<feature type="compositionally biased region" description="Basic and acidic residues" evidence="1">
    <location>
        <begin position="1"/>
        <end position="10"/>
    </location>
</feature>
<dbReference type="RefSeq" id="WP_344169166.1">
    <property type="nucleotide sequence ID" value="NZ_BAAARY010000003.1"/>
</dbReference>
<dbReference type="EMBL" id="BAAARY010000003">
    <property type="protein sequence ID" value="GAA2516054.1"/>
    <property type="molecule type" value="Genomic_DNA"/>
</dbReference>
<dbReference type="PANTHER" id="PTHR30531">
    <property type="entry name" value="FLAGELLAR BIOSYNTHETIC PROTEIN FLHB"/>
    <property type="match status" value="1"/>
</dbReference>
<dbReference type="InterPro" id="IPR006135">
    <property type="entry name" value="T3SS_substrate_exporter"/>
</dbReference>
<keyword evidence="2" id="KW-0812">Transmembrane</keyword>
<protein>
    <submittedName>
        <fullName evidence="3">Flagellar biosynthesis protein FlhB</fullName>
    </submittedName>
</protein>
<dbReference type="Gene3D" id="3.40.1690.10">
    <property type="entry name" value="secretion proteins EscU"/>
    <property type="match status" value="1"/>
</dbReference>
<dbReference type="SUPFAM" id="SSF160544">
    <property type="entry name" value="EscU C-terminal domain-like"/>
    <property type="match status" value="1"/>
</dbReference>
<evidence type="ECO:0000256" key="1">
    <source>
        <dbReference type="SAM" id="MobiDB-lite"/>
    </source>
</evidence>
<comment type="caution">
    <text evidence="3">The sequence shown here is derived from an EMBL/GenBank/DDBJ whole genome shotgun (WGS) entry which is preliminary data.</text>
</comment>
<keyword evidence="3" id="KW-0282">Flagellum</keyword>
<feature type="transmembrane region" description="Helical" evidence="2">
    <location>
        <begin position="79"/>
        <end position="104"/>
    </location>
</feature>
<keyword evidence="3" id="KW-0966">Cell projection</keyword>
<feature type="transmembrane region" description="Helical" evidence="2">
    <location>
        <begin position="176"/>
        <end position="206"/>
    </location>
</feature>
<proteinExistence type="predicted"/>
<dbReference type="InterPro" id="IPR029025">
    <property type="entry name" value="T3SS_substrate_exporter_C"/>
</dbReference>
<dbReference type="Gene3D" id="6.10.250.2080">
    <property type="match status" value="1"/>
</dbReference>
<keyword evidence="4" id="KW-1185">Reference proteome</keyword>
<accession>A0ABN3N7R4</accession>
<feature type="region of interest" description="Disordered" evidence="1">
    <location>
        <begin position="216"/>
        <end position="238"/>
    </location>
</feature>
<dbReference type="PANTHER" id="PTHR30531:SF12">
    <property type="entry name" value="FLAGELLAR BIOSYNTHETIC PROTEIN FLHB"/>
    <property type="match status" value="1"/>
</dbReference>
<feature type="region of interest" description="Disordered" evidence="1">
    <location>
        <begin position="1"/>
        <end position="22"/>
    </location>
</feature>
<sequence>MAGEKTEEPTPQKLKKARQEGQIGKTPDLGAWIGMLAASILVPMTMEKGLEKATEIFTKIPAVIENPTLTVTGTLMKEALLAVAVAVGPLAAALMVLGVGGFAAQGGIRVASKLFMPKFSRLNPWKGAKQKFGPQAWWEGAKALIKTIVLGIVLYYTVKDLLPLLMYSGSLPLASLLGTITKAIVTLIQSAAVAGLVMAAADFFVVKKRTNKQLRMTKQEVKDEHKKSDGDPQLKGQIRSRQLAMARNRMMSDLAKADVVLVNPTHVAVALRYDPENGAPKLLAKGAGNIATKIREKAAEHRIPMVQDVPLARALHANCEIGQEIPPQFYGAVAKVLAFVMSLKAKGSAAGTHKAPTPSNIDPALVPA</sequence>
<keyword evidence="2" id="KW-1133">Transmembrane helix</keyword>
<evidence type="ECO:0000256" key="2">
    <source>
        <dbReference type="SAM" id="Phobius"/>
    </source>
</evidence>
<dbReference type="Pfam" id="PF01312">
    <property type="entry name" value="Bac_export_2"/>
    <property type="match status" value="1"/>
</dbReference>
<organism evidence="3 4">
    <name type="scientific">Pilimelia columellifera subsp. columellifera</name>
    <dbReference type="NCBI Taxonomy" id="706583"/>
    <lineage>
        <taxon>Bacteria</taxon>
        <taxon>Bacillati</taxon>
        <taxon>Actinomycetota</taxon>
        <taxon>Actinomycetes</taxon>
        <taxon>Micromonosporales</taxon>
        <taxon>Micromonosporaceae</taxon>
        <taxon>Pilimelia</taxon>
    </lineage>
</organism>
<keyword evidence="3" id="KW-0969">Cilium</keyword>
<reference evidence="4" key="1">
    <citation type="journal article" date="2019" name="Int. J. Syst. Evol. Microbiol.">
        <title>The Global Catalogue of Microorganisms (GCM) 10K type strain sequencing project: providing services to taxonomists for standard genome sequencing and annotation.</title>
        <authorList>
            <consortium name="The Broad Institute Genomics Platform"/>
            <consortium name="The Broad Institute Genome Sequencing Center for Infectious Disease"/>
            <person name="Wu L."/>
            <person name="Ma J."/>
        </authorList>
    </citation>
    <scope>NUCLEOTIDE SEQUENCE [LARGE SCALE GENOMIC DNA]</scope>
    <source>
        <strain evidence="4">JCM 3367</strain>
    </source>
</reference>
<evidence type="ECO:0000313" key="3">
    <source>
        <dbReference type="EMBL" id="GAA2516054.1"/>
    </source>
</evidence>
<evidence type="ECO:0000313" key="4">
    <source>
        <dbReference type="Proteomes" id="UP001499978"/>
    </source>
</evidence>
<name>A0ABN3N7R4_9ACTN</name>
<keyword evidence="2" id="KW-0472">Membrane</keyword>
<dbReference type="PRINTS" id="PR00950">
    <property type="entry name" value="TYPE3IMSPROT"/>
</dbReference>
<feature type="region of interest" description="Disordered" evidence="1">
    <location>
        <begin position="349"/>
        <end position="368"/>
    </location>
</feature>
<dbReference type="Proteomes" id="UP001499978">
    <property type="component" value="Unassembled WGS sequence"/>
</dbReference>
<feature type="compositionally biased region" description="Basic and acidic residues" evidence="1">
    <location>
        <begin position="217"/>
        <end position="232"/>
    </location>
</feature>
<gene>
    <name evidence="3" type="primary">flhB</name>
    <name evidence="3" type="ORF">GCM10010201_10780</name>
</gene>
<feature type="transmembrane region" description="Helical" evidence="2">
    <location>
        <begin position="136"/>
        <end position="156"/>
    </location>
</feature>